<dbReference type="InterPro" id="IPR004387">
    <property type="entry name" value="Pept_M50_Zn"/>
</dbReference>
<evidence type="ECO:0000256" key="11">
    <source>
        <dbReference type="SAM" id="Phobius"/>
    </source>
</evidence>
<dbReference type="InParanoid" id="E8N6F4"/>
<dbReference type="EC" id="3.4.24.-" evidence="13"/>
<keyword evidence="7" id="KW-0862">Zinc</keyword>
<keyword evidence="6 13" id="KW-0378">Hydrolase</keyword>
<feature type="transmembrane region" description="Helical" evidence="11">
    <location>
        <begin position="6"/>
        <end position="26"/>
    </location>
</feature>
<evidence type="ECO:0000256" key="1">
    <source>
        <dbReference type="ARBA" id="ARBA00001947"/>
    </source>
</evidence>
<evidence type="ECO:0000259" key="12">
    <source>
        <dbReference type="PROSITE" id="PS50106"/>
    </source>
</evidence>
<dbReference type="GO" id="GO:0004222">
    <property type="term" value="F:metalloendopeptidase activity"/>
    <property type="evidence" value="ECO:0007669"/>
    <property type="project" value="InterPro"/>
</dbReference>
<dbReference type="InterPro" id="IPR001478">
    <property type="entry name" value="PDZ"/>
</dbReference>
<dbReference type="SMART" id="SM00228">
    <property type="entry name" value="PDZ"/>
    <property type="match status" value="1"/>
</dbReference>
<dbReference type="SUPFAM" id="SSF50156">
    <property type="entry name" value="PDZ domain-like"/>
    <property type="match status" value="1"/>
</dbReference>
<evidence type="ECO:0000256" key="9">
    <source>
        <dbReference type="ARBA" id="ARBA00023049"/>
    </source>
</evidence>
<gene>
    <name evidence="13" type="ordered locus">ANT_19920</name>
</gene>
<dbReference type="HOGENOM" id="CLU_025778_1_3_0"/>
<evidence type="ECO:0000256" key="5">
    <source>
        <dbReference type="ARBA" id="ARBA00022692"/>
    </source>
</evidence>
<protein>
    <submittedName>
        <fullName evidence="13">M50B family peptidase</fullName>
        <ecNumber evidence="13">3.4.24.-</ecNumber>
    </submittedName>
</protein>
<evidence type="ECO:0000256" key="7">
    <source>
        <dbReference type="ARBA" id="ARBA00022833"/>
    </source>
</evidence>
<evidence type="ECO:0000313" key="14">
    <source>
        <dbReference type="Proteomes" id="UP000008922"/>
    </source>
</evidence>
<dbReference type="GO" id="GO:0016020">
    <property type="term" value="C:membrane"/>
    <property type="evidence" value="ECO:0007669"/>
    <property type="project" value="UniProtKB-SubCell"/>
</dbReference>
<name>E8N6F4_ANATU</name>
<dbReference type="Proteomes" id="UP000008922">
    <property type="component" value="Chromosome"/>
</dbReference>
<dbReference type="AlphaFoldDB" id="E8N6F4"/>
<keyword evidence="4" id="KW-0645">Protease</keyword>
<accession>E8N6F4</accession>
<dbReference type="STRING" id="926569.ANT_19920"/>
<dbReference type="InterPro" id="IPR041489">
    <property type="entry name" value="PDZ_6"/>
</dbReference>
<dbReference type="CDD" id="cd06163">
    <property type="entry name" value="S2P-M50_PDZ_RseP-like"/>
    <property type="match status" value="1"/>
</dbReference>
<dbReference type="PANTHER" id="PTHR42837">
    <property type="entry name" value="REGULATOR OF SIGMA-E PROTEASE RSEP"/>
    <property type="match status" value="1"/>
</dbReference>
<feature type="transmembrane region" description="Helical" evidence="11">
    <location>
        <begin position="98"/>
        <end position="122"/>
    </location>
</feature>
<dbReference type="Gene3D" id="2.30.42.10">
    <property type="match status" value="1"/>
</dbReference>
<organism evidence="13 14">
    <name type="scientific">Anaerolinea thermophila (strain DSM 14523 / JCM 11388 / NBRC 100420 / UNI-1)</name>
    <dbReference type="NCBI Taxonomy" id="926569"/>
    <lineage>
        <taxon>Bacteria</taxon>
        <taxon>Bacillati</taxon>
        <taxon>Chloroflexota</taxon>
        <taxon>Anaerolineae</taxon>
        <taxon>Anaerolineales</taxon>
        <taxon>Anaerolineaceae</taxon>
        <taxon>Anaerolinea</taxon>
    </lineage>
</organism>
<dbReference type="PROSITE" id="PS50106">
    <property type="entry name" value="PDZ"/>
    <property type="match status" value="1"/>
</dbReference>
<comment type="similarity">
    <text evidence="3">Belongs to the peptidase M50B family.</text>
</comment>
<feature type="domain" description="PDZ" evidence="12">
    <location>
        <begin position="120"/>
        <end position="198"/>
    </location>
</feature>
<evidence type="ECO:0000256" key="8">
    <source>
        <dbReference type="ARBA" id="ARBA00022989"/>
    </source>
</evidence>
<dbReference type="EMBL" id="AP012029">
    <property type="protein sequence ID" value="BAJ64018.1"/>
    <property type="molecule type" value="Genomic_DNA"/>
</dbReference>
<dbReference type="InterPro" id="IPR036034">
    <property type="entry name" value="PDZ_sf"/>
</dbReference>
<dbReference type="eggNOG" id="COG0750">
    <property type="taxonomic scope" value="Bacteria"/>
</dbReference>
<comment type="subcellular location">
    <subcellularLocation>
        <location evidence="2">Membrane</location>
        <topology evidence="2">Multi-pass membrane protein</topology>
    </subcellularLocation>
</comment>
<keyword evidence="8 11" id="KW-1133">Transmembrane helix</keyword>
<evidence type="ECO:0000256" key="2">
    <source>
        <dbReference type="ARBA" id="ARBA00004141"/>
    </source>
</evidence>
<evidence type="ECO:0000256" key="4">
    <source>
        <dbReference type="ARBA" id="ARBA00022670"/>
    </source>
</evidence>
<dbReference type="Pfam" id="PF17820">
    <property type="entry name" value="PDZ_6"/>
    <property type="match status" value="1"/>
</dbReference>
<evidence type="ECO:0000313" key="13">
    <source>
        <dbReference type="EMBL" id="BAJ64018.1"/>
    </source>
</evidence>
<sequence>MDVTVLIRGIGQILEFVLALGVLIFLHELGHFLFARLFKIEVLEFGFGLPPRMLKLFTWKGTEFTLNWIPFGAFVRPKGESDPSIPDGMAAASPWKRFFILLGGPLMNFLTGIAIFSLLYTLTGAPETQKVQIIQVNPNSPAEVAGLMPGDLVVSVEGTPIQSMQSLSEAIRSHLGEEVTLVVSREGKTLTLKATPRQNPPEGEGPLGIVMGNPIRSISVPESIPYALRDTANQAKTLISLPVLILRGEVSGEQTRLIGPVGMERVYREVRQMDVQAQQENPSNVPVRTLLLLASISIGLGVANLFPIPALDGGRILFLLPEIIFKKRIPPEQENLVNLIGFTALILLMIFITTQDIVNPIQLP</sequence>
<comment type="cofactor">
    <cofactor evidence="1">
        <name>Zn(2+)</name>
        <dbReference type="ChEBI" id="CHEBI:29105"/>
    </cofactor>
</comment>
<dbReference type="CDD" id="cd23081">
    <property type="entry name" value="cpPDZ_EcRseP-like"/>
    <property type="match status" value="1"/>
</dbReference>
<dbReference type="GO" id="GO:0006508">
    <property type="term" value="P:proteolysis"/>
    <property type="evidence" value="ECO:0007669"/>
    <property type="project" value="UniProtKB-KW"/>
</dbReference>
<dbReference type="KEGG" id="atm:ANT_19920"/>
<evidence type="ECO:0000256" key="10">
    <source>
        <dbReference type="ARBA" id="ARBA00023136"/>
    </source>
</evidence>
<dbReference type="RefSeq" id="WP_013560389.1">
    <property type="nucleotide sequence ID" value="NC_014960.1"/>
</dbReference>
<keyword evidence="9" id="KW-0482">Metalloprotease</keyword>
<evidence type="ECO:0000256" key="3">
    <source>
        <dbReference type="ARBA" id="ARBA00007931"/>
    </source>
</evidence>
<proteinExistence type="inferred from homology"/>
<dbReference type="OrthoDB" id="9782003at2"/>
<keyword evidence="10 11" id="KW-0472">Membrane</keyword>
<dbReference type="FunCoup" id="E8N6F4">
    <property type="interactions" value="384"/>
</dbReference>
<evidence type="ECO:0000256" key="6">
    <source>
        <dbReference type="ARBA" id="ARBA00022801"/>
    </source>
</evidence>
<dbReference type="Pfam" id="PF02163">
    <property type="entry name" value="Peptidase_M50"/>
    <property type="match status" value="1"/>
</dbReference>
<dbReference type="PANTHER" id="PTHR42837:SF2">
    <property type="entry name" value="MEMBRANE METALLOPROTEASE ARASP2, CHLOROPLASTIC-RELATED"/>
    <property type="match status" value="1"/>
</dbReference>
<feature type="transmembrane region" description="Helical" evidence="11">
    <location>
        <begin position="336"/>
        <end position="354"/>
    </location>
</feature>
<dbReference type="InterPro" id="IPR008915">
    <property type="entry name" value="Peptidase_M50"/>
</dbReference>
<keyword evidence="5 11" id="KW-0812">Transmembrane</keyword>
<keyword evidence="14" id="KW-1185">Reference proteome</keyword>
<reference evidence="13 14" key="1">
    <citation type="submission" date="2010-12" db="EMBL/GenBank/DDBJ databases">
        <title>Whole genome sequence of Anaerolinea thermophila UNI-1.</title>
        <authorList>
            <person name="Narita-Yamada S."/>
            <person name="Kishi E."/>
            <person name="Watanabe Y."/>
            <person name="Takasaki K."/>
            <person name="Ankai A."/>
            <person name="Oguchi A."/>
            <person name="Fukui S."/>
            <person name="Takahashi M."/>
            <person name="Yashiro I."/>
            <person name="Hosoyama A."/>
            <person name="Sekiguchi Y."/>
            <person name="Hanada S."/>
            <person name="Fujita N."/>
        </authorList>
    </citation>
    <scope>NUCLEOTIDE SEQUENCE [LARGE SCALE GENOMIC DNA]</scope>
    <source>
        <strain evidence="14">DSM 14523 / JCM 11388 / NBRC 100420 / UNI-1</strain>
    </source>
</reference>